<reference evidence="15 16" key="1">
    <citation type="submission" date="2020-10" db="EMBL/GenBank/DDBJ databases">
        <title>Connecting structure to function with the recovery of over 1000 high-quality activated sludge metagenome-assembled genomes encoding full-length rRNA genes using long-read sequencing.</title>
        <authorList>
            <person name="Singleton C.M."/>
            <person name="Petriglieri F."/>
            <person name="Kristensen J.M."/>
            <person name="Kirkegaard R.H."/>
            <person name="Michaelsen T.Y."/>
            <person name="Andersen M.H."/>
            <person name="Karst S.M."/>
            <person name="Dueholm M.S."/>
            <person name="Nielsen P.H."/>
            <person name="Albertsen M."/>
        </authorList>
    </citation>
    <scope>NUCLEOTIDE SEQUENCE [LARGE SCALE GENOMIC DNA]</scope>
    <source>
        <strain evidence="12">AalE_18-Q3-R2-46_BAT3C.188</strain>
        <strain evidence="13">Ega_18-Q3-R5-49_MAXAC.001</strain>
        <strain evidence="14">Ribe_18-Q3-R11-54_MAXAC.001</strain>
    </source>
</reference>
<evidence type="ECO:0000256" key="4">
    <source>
        <dbReference type="ARBA" id="ARBA00020295"/>
    </source>
</evidence>
<evidence type="ECO:0000256" key="8">
    <source>
        <dbReference type="ARBA" id="ARBA00031423"/>
    </source>
</evidence>
<sequence length="728" mass="79960">MPDPAHSVEAPTAPSLEQLQALAKAYGVGVDFWGFYGDLHAVSALTLTKVLAALGVDASTEQACERALADRAAQPWRQLLPPTVVMRENAPTLVRAHVHHGDEVRVWVVDEAGAEWPVTQAEDNTSPHEVDGVTLGQASFWLPQELPLGWHLIRAESHGRQAESTLIVVPNRLPTADALPAKAGRARTWGLMTQLYSVRSARSWGVGDVEDLADLAAISGAAGADWILVNPLHAAEPTPPMEASPYLPTTRRFFSPLYIRIEAIPESIYLTTAARRHISLIWTQATARNHDASEVPRDAAYASKLEALQLVYAVPRSPSRDGRFAAFRAEHGRGLEDFALWCAVRERSAEDAVIWEELRPHDEAAFALRQRLRDRIDFHCWLQWVLDEQLEAAQASALRAGMALGIIHDLAVGVHPLGADAWVLRDVLAQNAEVGAPPDMYNQQGQNWSQPPWHPQRLAEAGYAPFRDMLRTILRHAGGIRVDHVLGLFRLWWVPLGLPADQGTYVYYDHEALVGILCLEAQRAGAVVIGEDLGTFEPWVRDYLAGRGLLGTSILWFEYAADKAPLAPEAYRRGCLASVNTHDLPPTAGYLAGEHIALRDRLGLLTRSVEEEIAADREEQGRVLDMCRRRGLLPEEGEAMPDGSEVGEQQIVEALYALLASAPSVMQGVALVDAVGERRVQNQPGTDKEYSNWKIPLAGPEGAVVSVEELATNPRAQSLFRTVREALA</sequence>
<evidence type="ECO:0000259" key="11">
    <source>
        <dbReference type="Pfam" id="PF21226"/>
    </source>
</evidence>
<dbReference type="GO" id="GO:0004134">
    <property type="term" value="F:4-alpha-glucanotransferase activity"/>
    <property type="evidence" value="ECO:0007669"/>
    <property type="project" value="UniProtKB-EC"/>
</dbReference>
<dbReference type="InterPro" id="IPR048458">
    <property type="entry name" value="MalQ_N"/>
</dbReference>
<evidence type="ECO:0000313" key="16">
    <source>
        <dbReference type="Proteomes" id="UP000726105"/>
    </source>
</evidence>
<feature type="domain" description="MalQ N-terminal beta-sandwich" evidence="11">
    <location>
        <begin position="80"/>
        <end position="170"/>
    </location>
</feature>
<dbReference type="Gene3D" id="3.20.20.80">
    <property type="entry name" value="Glycosidases"/>
    <property type="match status" value="1"/>
</dbReference>
<dbReference type="GO" id="GO:0005975">
    <property type="term" value="P:carbohydrate metabolic process"/>
    <property type="evidence" value="ECO:0007669"/>
    <property type="project" value="InterPro"/>
</dbReference>
<dbReference type="PANTHER" id="PTHR32438:SF5">
    <property type="entry name" value="4-ALPHA-GLUCANOTRANSFERASE DPE1, CHLOROPLASTIC_AMYLOPLASTIC"/>
    <property type="match status" value="1"/>
</dbReference>
<evidence type="ECO:0000313" key="12">
    <source>
        <dbReference type="EMBL" id="MBK6300801.1"/>
    </source>
</evidence>
<dbReference type="InterPro" id="IPR017853">
    <property type="entry name" value="GH"/>
</dbReference>
<dbReference type="EMBL" id="JADKGK010000010">
    <property type="protein sequence ID" value="MBL0003238.1"/>
    <property type="molecule type" value="Genomic_DNA"/>
</dbReference>
<comment type="similarity">
    <text evidence="2 10">Belongs to the disproportionating enzyme family.</text>
</comment>
<accession>A0A935CF82</accession>
<evidence type="ECO:0000256" key="9">
    <source>
        <dbReference type="ARBA" id="ARBA00031501"/>
    </source>
</evidence>
<evidence type="ECO:0000256" key="2">
    <source>
        <dbReference type="ARBA" id="ARBA00005684"/>
    </source>
</evidence>
<dbReference type="SUPFAM" id="SSF51445">
    <property type="entry name" value="(Trans)glycosidases"/>
    <property type="match status" value="1"/>
</dbReference>
<evidence type="ECO:0000313" key="15">
    <source>
        <dbReference type="Proteomes" id="UP000718281"/>
    </source>
</evidence>
<protein>
    <recommendedName>
        <fullName evidence="4 10">4-alpha-glucanotransferase</fullName>
        <ecNumber evidence="3 10">2.4.1.25</ecNumber>
    </recommendedName>
    <alternativeName>
        <fullName evidence="8 10">Amylomaltase</fullName>
    </alternativeName>
    <alternativeName>
        <fullName evidence="9 10">Disproportionating enzyme</fullName>
    </alternativeName>
</protein>
<evidence type="ECO:0000256" key="6">
    <source>
        <dbReference type="ARBA" id="ARBA00022679"/>
    </source>
</evidence>
<proteinExistence type="inferred from homology"/>
<keyword evidence="5 10" id="KW-0328">Glycosyltransferase</keyword>
<dbReference type="AlphaFoldDB" id="A0A935CF82"/>
<dbReference type="Proteomes" id="UP000886632">
    <property type="component" value="Unassembled WGS sequence"/>
</dbReference>
<dbReference type="EMBL" id="JADJIB010000002">
    <property type="protein sequence ID" value="MBK7273157.1"/>
    <property type="molecule type" value="Genomic_DNA"/>
</dbReference>
<gene>
    <name evidence="12" type="primary">malQ</name>
    <name evidence="12" type="ORF">IPF40_07020</name>
    <name evidence="13" type="ORF">IPI13_08280</name>
    <name evidence="14" type="ORF">IPP00_04390</name>
</gene>
<dbReference type="Proteomes" id="UP000718281">
    <property type="component" value="Unassembled WGS sequence"/>
</dbReference>
<dbReference type="InterPro" id="IPR003385">
    <property type="entry name" value="Glyco_hydro_77"/>
</dbReference>
<dbReference type="EMBL" id="JADIXZ010000004">
    <property type="protein sequence ID" value="MBK6300801.1"/>
    <property type="molecule type" value="Genomic_DNA"/>
</dbReference>
<evidence type="ECO:0000256" key="1">
    <source>
        <dbReference type="ARBA" id="ARBA00000439"/>
    </source>
</evidence>
<comment type="catalytic activity">
    <reaction evidence="1 10">
        <text>Transfers a segment of a (1-&gt;4)-alpha-D-glucan to a new position in an acceptor, which may be glucose or a (1-&gt;4)-alpha-D-glucan.</text>
        <dbReference type="EC" id="2.4.1.25"/>
    </reaction>
</comment>
<comment type="caution">
    <text evidence="12">The sequence shown here is derived from an EMBL/GenBank/DDBJ whole genome shotgun (WGS) entry which is preliminary data.</text>
</comment>
<evidence type="ECO:0000256" key="10">
    <source>
        <dbReference type="RuleBase" id="RU361207"/>
    </source>
</evidence>
<dbReference type="Proteomes" id="UP000726105">
    <property type="component" value="Unassembled WGS sequence"/>
</dbReference>
<dbReference type="EC" id="2.4.1.25" evidence="3 10"/>
<keyword evidence="7 10" id="KW-0119">Carbohydrate metabolism</keyword>
<evidence type="ECO:0000256" key="7">
    <source>
        <dbReference type="ARBA" id="ARBA00023277"/>
    </source>
</evidence>
<dbReference type="PANTHER" id="PTHR32438">
    <property type="entry name" value="4-ALPHA-GLUCANOTRANSFERASE DPE1, CHLOROPLASTIC/AMYLOPLASTIC"/>
    <property type="match status" value="1"/>
</dbReference>
<name>A0A935CF82_9MICO</name>
<organism evidence="12 15">
    <name type="scientific">Candidatus Phosphoribacter hodrii</name>
    <dbReference type="NCBI Taxonomy" id="2953743"/>
    <lineage>
        <taxon>Bacteria</taxon>
        <taxon>Bacillati</taxon>
        <taxon>Actinomycetota</taxon>
        <taxon>Actinomycetes</taxon>
        <taxon>Micrococcales</taxon>
        <taxon>Dermatophilaceae</taxon>
        <taxon>Candidatus Phosphoribacter</taxon>
    </lineage>
</organism>
<keyword evidence="6 10" id="KW-0808">Transferase</keyword>
<evidence type="ECO:0000313" key="13">
    <source>
        <dbReference type="EMBL" id="MBK7273157.1"/>
    </source>
</evidence>
<evidence type="ECO:0000313" key="14">
    <source>
        <dbReference type="EMBL" id="MBL0003238.1"/>
    </source>
</evidence>
<evidence type="ECO:0000256" key="5">
    <source>
        <dbReference type="ARBA" id="ARBA00022676"/>
    </source>
</evidence>
<evidence type="ECO:0000256" key="3">
    <source>
        <dbReference type="ARBA" id="ARBA00012560"/>
    </source>
</evidence>
<dbReference type="Pfam" id="PF21226">
    <property type="entry name" value="MalQ_N"/>
    <property type="match status" value="1"/>
</dbReference>
<dbReference type="Pfam" id="PF02446">
    <property type="entry name" value="Glyco_hydro_77"/>
    <property type="match status" value="1"/>
</dbReference>
<dbReference type="NCBIfam" id="TIGR00217">
    <property type="entry name" value="malQ"/>
    <property type="match status" value="1"/>
</dbReference>